<dbReference type="GO" id="GO:0003676">
    <property type="term" value="F:nucleic acid binding"/>
    <property type="evidence" value="ECO:0007669"/>
    <property type="project" value="InterPro"/>
</dbReference>
<dbReference type="PROSITE" id="PS50994">
    <property type="entry name" value="INTEGRASE"/>
    <property type="match status" value="1"/>
</dbReference>
<dbReference type="EMBL" id="BKCJ010375168">
    <property type="protein sequence ID" value="GFA14055.1"/>
    <property type="molecule type" value="Genomic_DNA"/>
</dbReference>
<reference evidence="3" key="1">
    <citation type="journal article" date="2019" name="Sci. Rep.">
        <title>Draft genome of Tanacetum cinerariifolium, the natural source of mosquito coil.</title>
        <authorList>
            <person name="Yamashiro T."/>
            <person name="Shiraishi A."/>
            <person name="Satake H."/>
            <person name="Nakayama K."/>
        </authorList>
    </citation>
    <scope>NUCLEOTIDE SEQUENCE</scope>
</reference>
<feature type="region of interest" description="Disordered" evidence="1">
    <location>
        <begin position="116"/>
        <end position="138"/>
    </location>
</feature>
<feature type="domain" description="Integrase catalytic" evidence="2">
    <location>
        <begin position="226"/>
        <end position="376"/>
    </location>
</feature>
<dbReference type="Gene3D" id="3.30.420.10">
    <property type="entry name" value="Ribonuclease H-like superfamily/Ribonuclease H"/>
    <property type="match status" value="1"/>
</dbReference>
<name>A0A699J5Q0_TANCI</name>
<dbReference type="InterPro" id="IPR012337">
    <property type="entry name" value="RNaseH-like_sf"/>
</dbReference>
<protein>
    <submittedName>
        <fullName evidence="3">Ribonuclease H-like domain-containing protein</fullName>
    </submittedName>
</protein>
<gene>
    <name evidence="3" type="ORF">Tci_586027</name>
</gene>
<dbReference type="InterPro" id="IPR036397">
    <property type="entry name" value="RNaseH_sf"/>
</dbReference>
<dbReference type="GO" id="GO:0015074">
    <property type="term" value="P:DNA integration"/>
    <property type="evidence" value="ECO:0007669"/>
    <property type="project" value="InterPro"/>
</dbReference>
<dbReference type="InterPro" id="IPR001584">
    <property type="entry name" value="Integrase_cat-core"/>
</dbReference>
<dbReference type="InterPro" id="IPR039537">
    <property type="entry name" value="Retrotran_Ty1/copia-like"/>
</dbReference>
<sequence>MAFTSSGSSFNSDSERIKRIKSRSDKGYLVVSPPYTENYIPPKPDLMFIDEQVESKSMNVVSTVSSSAVKTVKSKVESVDDWIFVDESEVEFEPKVEDINVRPSIEKIKFVKTARETKEKVETPKQHKHYPRGNQRNWNNLMSQRLGSNFKMINKACYVYGSFEHLYYVCDQRVVRPVWNNTRMVNHKNFASKMTHPHPKRRFVPQAILTKSGKLKTAESNSLIICTGRPTTEGVIDSGCSRDGKGIISRKGKLKTGTLDFDDVYFYFLGYSLWPLRMKLMLKTFITGIENQLASKVKVIRCENGTEFKNSVMNQFCDMKGIKREFSVARTPQQNGVAERKNRTLIEAIRTMLVDSKLPITFWKEAVNTACYVLLY</sequence>
<proteinExistence type="predicted"/>
<comment type="caution">
    <text evidence="3">The sequence shown here is derived from an EMBL/GenBank/DDBJ whole genome shotgun (WGS) entry which is preliminary data.</text>
</comment>
<accession>A0A699J5Q0</accession>
<feature type="compositionally biased region" description="Basic and acidic residues" evidence="1">
    <location>
        <begin position="116"/>
        <end position="125"/>
    </location>
</feature>
<evidence type="ECO:0000259" key="2">
    <source>
        <dbReference type="PROSITE" id="PS50994"/>
    </source>
</evidence>
<dbReference type="PANTHER" id="PTHR42648">
    <property type="entry name" value="TRANSPOSASE, PUTATIVE-RELATED"/>
    <property type="match status" value="1"/>
</dbReference>
<evidence type="ECO:0000256" key="1">
    <source>
        <dbReference type="SAM" id="MobiDB-lite"/>
    </source>
</evidence>
<organism evidence="3">
    <name type="scientific">Tanacetum cinerariifolium</name>
    <name type="common">Dalmatian daisy</name>
    <name type="synonym">Chrysanthemum cinerariifolium</name>
    <dbReference type="NCBI Taxonomy" id="118510"/>
    <lineage>
        <taxon>Eukaryota</taxon>
        <taxon>Viridiplantae</taxon>
        <taxon>Streptophyta</taxon>
        <taxon>Embryophyta</taxon>
        <taxon>Tracheophyta</taxon>
        <taxon>Spermatophyta</taxon>
        <taxon>Magnoliopsida</taxon>
        <taxon>eudicotyledons</taxon>
        <taxon>Gunneridae</taxon>
        <taxon>Pentapetalae</taxon>
        <taxon>asterids</taxon>
        <taxon>campanulids</taxon>
        <taxon>Asterales</taxon>
        <taxon>Asteraceae</taxon>
        <taxon>Asteroideae</taxon>
        <taxon>Anthemideae</taxon>
        <taxon>Anthemidinae</taxon>
        <taxon>Tanacetum</taxon>
    </lineage>
</organism>
<evidence type="ECO:0000313" key="3">
    <source>
        <dbReference type="EMBL" id="GFA14055.1"/>
    </source>
</evidence>
<dbReference type="AlphaFoldDB" id="A0A699J5Q0"/>
<dbReference type="SUPFAM" id="SSF53098">
    <property type="entry name" value="Ribonuclease H-like"/>
    <property type="match status" value="1"/>
</dbReference>
<dbReference type="PANTHER" id="PTHR42648:SF32">
    <property type="entry name" value="RIBONUCLEASE H-LIKE DOMAIN, GAG-PRE-INTEGRASE DOMAIN PROTEIN-RELATED"/>
    <property type="match status" value="1"/>
</dbReference>
<feature type="non-terminal residue" evidence="3">
    <location>
        <position position="376"/>
    </location>
</feature>